<gene>
    <name evidence="9" type="ORF">Raf01_34400</name>
</gene>
<organism evidence="9 10">
    <name type="scientific">Rugosimonospora africana</name>
    <dbReference type="NCBI Taxonomy" id="556532"/>
    <lineage>
        <taxon>Bacteria</taxon>
        <taxon>Bacillati</taxon>
        <taxon>Actinomycetota</taxon>
        <taxon>Actinomycetes</taxon>
        <taxon>Micromonosporales</taxon>
        <taxon>Micromonosporaceae</taxon>
        <taxon>Rugosimonospora</taxon>
    </lineage>
</organism>
<keyword evidence="10" id="KW-1185">Reference proteome</keyword>
<feature type="transmembrane region" description="Helical" evidence="7">
    <location>
        <begin position="112"/>
        <end position="134"/>
    </location>
</feature>
<protein>
    <submittedName>
        <fullName evidence="9">Putative sugar ABC transporter, permease protein</fullName>
    </submittedName>
</protein>
<evidence type="ECO:0000256" key="6">
    <source>
        <dbReference type="ARBA" id="ARBA00023136"/>
    </source>
</evidence>
<name>A0A8J3VRC4_9ACTN</name>
<dbReference type="InterPro" id="IPR000515">
    <property type="entry name" value="MetI-like"/>
</dbReference>
<keyword evidence="2 7" id="KW-0813">Transport</keyword>
<dbReference type="Gene3D" id="1.10.3720.10">
    <property type="entry name" value="MetI-like"/>
    <property type="match status" value="1"/>
</dbReference>
<evidence type="ECO:0000256" key="3">
    <source>
        <dbReference type="ARBA" id="ARBA00022475"/>
    </source>
</evidence>
<feature type="transmembrane region" description="Helical" evidence="7">
    <location>
        <begin position="12"/>
        <end position="35"/>
    </location>
</feature>
<dbReference type="RefSeq" id="WP_203918906.1">
    <property type="nucleotide sequence ID" value="NZ_BONZ01000032.1"/>
</dbReference>
<dbReference type="EMBL" id="BONZ01000032">
    <property type="protein sequence ID" value="GIH15268.1"/>
    <property type="molecule type" value="Genomic_DNA"/>
</dbReference>
<dbReference type="Proteomes" id="UP000642748">
    <property type="component" value="Unassembled WGS sequence"/>
</dbReference>
<comment type="subcellular location">
    <subcellularLocation>
        <location evidence="1 7">Cell membrane</location>
        <topology evidence="1 7">Multi-pass membrane protein</topology>
    </subcellularLocation>
</comment>
<dbReference type="AlphaFoldDB" id="A0A8J3VRC4"/>
<evidence type="ECO:0000259" key="8">
    <source>
        <dbReference type="PROSITE" id="PS50928"/>
    </source>
</evidence>
<sequence length="279" mass="31103">MRSRRIVSRALLYLVLIVGAVLTLFPYLMVVLTSLKTAPQLNSVSPWLPAVPGTLSNYIRLFNGKIADISFLAYLWHTVLFTVILTAGQLVFTTFAAYAFARLRFVGRDVLFWAYLATMMVPNVVTMIPLYLIMRQIGWIDTWFGLMAPYILGSPYGIFLMRQFFRGLPADLEDAARIDGAGTLTILLRIFVPLSRPALGTLTILTTVFAWHNFLWPLIITSGDNTKLVTVGIASLQGNLGADYNLMMAGSFVALVPLIVIFLLFQRTIVRSIVLTGMK</sequence>
<evidence type="ECO:0000256" key="2">
    <source>
        <dbReference type="ARBA" id="ARBA00022448"/>
    </source>
</evidence>
<feature type="transmembrane region" description="Helical" evidence="7">
    <location>
        <begin position="198"/>
        <end position="219"/>
    </location>
</feature>
<dbReference type="PANTHER" id="PTHR43744">
    <property type="entry name" value="ABC TRANSPORTER PERMEASE PROTEIN MG189-RELATED-RELATED"/>
    <property type="match status" value="1"/>
</dbReference>
<proteinExistence type="inferred from homology"/>
<dbReference type="PROSITE" id="PS50928">
    <property type="entry name" value="ABC_TM1"/>
    <property type="match status" value="1"/>
</dbReference>
<evidence type="ECO:0000256" key="5">
    <source>
        <dbReference type="ARBA" id="ARBA00022989"/>
    </source>
</evidence>
<evidence type="ECO:0000256" key="1">
    <source>
        <dbReference type="ARBA" id="ARBA00004651"/>
    </source>
</evidence>
<keyword evidence="5 7" id="KW-1133">Transmembrane helix</keyword>
<dbReference type="SUPFAM" id="SSF161098">
    <property type="entry name" value="MetI-like"/>
    <property type="match status" value="1"/>
</dbReference>
<evidence type="ECO:0000313" key="9">
    <source>
        <dbReference type="EMBL" id="GIH15268.1"/>
    </source>
</evidence>
<evidence type="ECO:0000256" key="7">
    <source>
        <dbReference type="RuleBase" id="RU363032"/>
    </source>
</evidence>
<keyword evidence="6 7" id="KW-0472">Membrane</keyword>
<dbReference type="GO" id="GO:0005886">
    <property type="term" value="C:plasma membrane"/>
    <property type="evidence" value="ECO:0007669"/>
    <property type="project" value="UniProtKB-SubCell"/>
</dbReference>
<feature type="transmembrane region" description="Helical" evidence="7">
    <location>
        <begin position="74"/>
        <end position="100"/>
    </location>
</feature>
<evidence type="ECO:0000313" key="10">
    <source>
        <dbReference type="Proteomes" id="UP000642748"/>
    </source>
</evidence>
<feature type="domain" description="ABC transmembrane type-1" evidence="8">
    <location>
        <begin position="75"/>
        <end position="265"/>
    </location>
</feature>
<dbReference type="InterPro" id="IPR035906">
    <property type="entry name" value="MetI-like_sf"/>
</dbReference>
<dbReference type="PANTHER" id="PTHR43744:SF12">
    <property type="entry name" value="ABC TRANSPORTER PERMEASE PROTEIN MG189-RELATED"/>
    <property type="match status" value="1"/>
</dbReference>
<comment type="caution">
    <text evidence="9">The sequence shown here is derived from an EMBL/GenBank/DDBJ whole genome shotgun (WGS) entry which is preliminary data.</text>
</comment>
<dbReference type="Pfam" id="PF00528">
    <property type="entry name" value="BPD_transp_1"/>
    <property type="match status" value="1"/>
</dbReference>
<comment type="similarity">
    <text evidence="7">Belongs to the binding-protein-dependent transport system permease family.</text>
</comment>
<evidence type="ECO:0000256" key="4">
    <source>
        <dbReference type="ARBA" id="ARBA00022692"/>
    </source>
</evidence>
<dbReference type="GO" id="GO:0055085">
    <property type="term" value="P:transmembrane transport"/>
    <property type="evidence" value="ECO:0007669"/>
    <property type="project" value="InterPro"/>
</dbReference>
<feature type="transmembrane region" description="Helical" evidence="7">
    <location>
        <begin position="140"/>
        <end position="159"/>
    </location>
</feature>
<keyword evidence="4 7" id="KW-0812">Transmembrane</keyword>
<keyword evidence="3" id="KW-1003">Cell membrane</keyword>
<feature type="transmembrane region" description="Helical" evidence="7">
    <location>
        <begin position="246"/>
        <end position="265"/>
    </location>
</feature>
<reference evidence="9" key="1">
    <citation type="submission" date="2021-01" db="EMBL/GenBank/DDBJ databases">
        <title>Whole genome shotgun sequence of Rugosimonospora africana NBRC 104875.</title>
        <authorList>
            <person name="Komaki H."/>
            <person name="Tamura T."/>
        </authorList>
    </citation>
    <scope>NUCLEOTIDE SEQUENCE</scope>
    <source>
        <strain evidence="9">NBRC 104875</strain>
    </source>
</reference>
<dbReference type="CDD" id="cd06261">
    <property type="entry name" value="TM_PBP2"/>
    <property type="match status" value="1"/>
</dbReference>
<accession>A0A8J3VRC4</accession>